<proteinExistence type="predicted"/>
<reference evidence="2 3" key="1">
    <citation type="submission" date="2014-06" db="EMBL/GenBank/DDBJ databases">
        <title>Saccharopolyspora rectivirgula DSM-43113 Genome sequencing.</title>
        <authorList>
            <person name="Barrera C."/>
            <person name="Millon L."/>
            <person name="Rognon B."/>
            <person name="Zaugg C."/>
            <person name="Monod M."/>
        </authorList>
    </citation>
    <scope>NUCLEOTIDE SEQUENCE [LARGE SCALE GENOMIC DNA]</scope>
    <source>
        <strain evidence="2 3">DSM 43113</strain>
    </source>
</reference>
<accession>A0A073B9D9</accession>
<evidence type="ECO:0000313" key="3">
    <source>
        <dbReference type="Proteomes" id="UP000031419"/>
    </source>
</evidence>
<gene>
    <name evidence="2" type="ORF">GU90_09280</name>
</gene>
<dbReference type="GO" id="GO:0016298">
    <property type="term" value="F:lipase activity"/>
    <property type="evidence" value="ECO:0007669"/>
    <property type="project" value="TreeGrafter"/>
</dbReference>
<dbReference type="Gene3D" id="3.40.50.1820">
    <property type="entry name" value="alpha/beta hydrolase"/>
    <property type="match status" value="1"/>
</dbReference>
<organism evidence="2 3">
    <name type="scientific">Saccharopolyspora rectivirgula</name>
    <dbReference type="NCBI Taxonomy" id="28042"/>
    <lineage>
        <taxon>Bacteria</taxon>
        <taxon>Bacillati</taxon>
        <taxon>Actinomycetota</taxon>
        <taxon>Actinomycetes</taxon>
        <taxon>Pseudonocardiales</taxon>
        <taxon>Pseudonocardiaceae</taxon>
        <taxon>Saccharopolyspora</taxon>
    </lineage>
</organism>
<dbReference type="InterPro" id="IPR029058">
    <property type="entry name" value="AB_hydrolase_fold"/>
</dbReference>
<dbReference type="STRING" id="28042.GU90_09280"/>
<keyword evidence="3" id="KW-1185">Reference proteome</keyword>
<protein>
    <submittedName>
        <fullName evidence="2">Lipase</fullName>
    </submittedName>
</protein>
<feature type="signal peptide" evidence="1">
    <location>
        <begin position="1"/>
        <end position="25"/>
    </location>
</feature>
<keyword evidence="1" id="KW-0732">Signal</keyword>
<dbReference type="eggNOG" id="COG1075">
    <property type="taxonomic scope" value="Bacteria"/>
</dbReference>
<name>A0A073B9D9_9PSEU</name>
<dbReference type="Proteomes" id="UP000031419">
    <property type="component" value="Unassembled WGS sequence"/>
</dbReference>
<dbReference type="OrthoDB" id="8871309at2"/>
<dbReference type="InterPro" id="IPR002918">
    <property type="entry name" value="Lipase_EstA/Esterase_EstB"/>
</dbReference>
<dbReference type="AlphaFoldDB" id="A0A073B9D9"/>
<comment type="caution">
    <text evidence="2">The sequence shown here is derived from an EMBL/GenBank/DDBJ whole genome shotgun (WGS) entry which is preliminary data.</text>
</comment>
<dbReference type="RefSeq" id="WP_029719327.1">
    <property type="nucleotide sequence ID" value="NZ_JAJUIW010000032.1"/>
</dbReference>
<dbReference type="Pfam" id="PF01674">
    <property type="entry name" value="Lipase_2"/>
    <property type="match status" value="1"/>
</dbReference>
<sequence>MRRLFGVLLACLALAVLSPLGTAHAAGKNPVVFVHGYTGSASNWVAAQAYFRLQGYDSSQLHAFEYDWSQSNEISAAQLGDFIEQVLQETGADKVDIVNHSMGGLVTRWYMKELGGHVNVGHWASLAGANQGTTYASACLIYRSCQEMLPGSSFERQLNSGDPTPGDAEYATWYSPCDGIIVPYTNTRVDGAQNNLVACETHLGFLTNTDVFGEVVDFFES</sequence>
<feature type="chain" id="PRO_5001687035" evidence="1">
    <location>
        <begin position="26"/>
        <end position="221"/>
    </location>
</feature>
<dbReference type="SUPFAM" id="SSF53474">
    <property type="entry name" value="alpha/beta-Hydrolases"/>
    <property type="match status" value="1"/>
</dbReference>
<dbReference type="EMBL" id="JNVU01000025">
    <property type="protein sequence ID" value="KEI44369.1"/>
    <property type="molecule type" value="Genomic_DNA"/>
</dbReference>
<evidence type="ECO:0000256" key="1">
    <source>
        <dbReference type="SAM" id="SignalP"/>
    </source>
</evidence>
<dbReference type="GO" id="GO:0016042">
    <property type="term" value="P:lipid catabolic process"/>
    <property type="evidence" value="ECO:0007669"/>
    <property type="project" value="InterPro"/>
</dbReference>
<dbReference type="PANTHER" id="PTHR32015:SF1">
    <property type="entry name" value="LIPASE"/>
    <property type="match status" value="1"/>
</dbReference>
<evidence type="ECO:0000313" key="2">
    <source>
        <dbReference type="EMBL" id="KEI44369.1"/>
    </source>
</evidence>
<dbReference type="PANTHER" id="PTHR32015">
    <property type="entry name" value="FASTING INDUCED LIPASE"/>
    <property type="match status" value="1"/>
</dbReference>